<sequence length="52" mass="5294">MAAMAVPPHGWEGASASSCQVWVVVGVQSGESVRGRGSRVNIICPGIISMPA</sequence>
<dbReference type="AlphaFoldDB" id="A0AAD4BCV0"/>
<gene>
    <name evidence="1" type="ORF">L210DRAFT_2323409</name>
</gene>
<name>A0AAD4BCV0_BOLED</name>
<comment type="caution">
    <text evidence="1">The sequence shown here is derived from an EMBL/GenBank/DDBJ whole genome shotgun (WGS) entry which is preliminary data.</text>
</comment>
<dbReference type="EMBL" id="WHUW01000177">
    <property type="protein sequence ID" value="KAF8419375.1"/>
    <property type="molecule type" value="Genomic_DNA"/>
</dbReference>
<keyword evidence="2" id="KW-1185">Reference proteome</keyword>
<reference evidence="1" key="1">
    <citation type="submission" date="2019-10" db="EMBL/GenBank/DDBJ databases">
        <authorList>
            <consortium name="DOE Joint Genome Institute"/>
            <person name="Kuo A."/>
            <person name="Miyauchi S."/>
            <person name="Kiss E."/>
            <person name="Drula E."/>
            <person name="Kohler A."/>
            <person name="Sanchez-Garcia M."/>
            <person name="Andreopoulos B."/>
            <person name="Barry K.W."/>
            <person name="Bonito G."/>
            <person name="Buee M."/>
            <person name="Carver A."/>
            <person name="Chen C."/>
            <person name="Cichocki N."/>
            <person name="Clum A."/>
            <person name="Culley D."/>
            <person name="Crous P.W."/>
            <person name="Fauchery L."/>
            <person name="Girlanda M."/>
            <person name="Hayes R."/>
            <person name="Keri Z."/>
            <person name="LaButti K."/>
            <person name="Lipzen A."/>
            <person name="Lombard V."/>
            <person name="Magnuson J."/>
            <person name="Maillard F."/>
            <person name="Morin E."/>
            <person name="Murat C."/>
            <person name="Nolan M."/>
            <person name="Ohm R."/>
            <person name="Pangilinan J."/>
            <person name="Pereira M."/>
            <person name="Perotto S."/>
            <person name="Peter M."/>
            <person name="Riley R."/>
            <person name="Sitrit Y."/>
            <person name="Stielow B."/>
            <person name="Szollosi G."/>
            <person name="Zifcakova L."/>
            <person name="Stursova M."/>
            <person name="Spatafora J.W."/>
            <person name="Tedersoo L."/>
            <person name="Vaario L.-M."/>
            <person name="Yamada A."/>
            <person name="Yan M."/>
            <person name="Wang P."/>
            <person name="Xu J."/>
            <person name="Bruns T."/>
            <person name="Baldrian P."/>
            <person name="Vilgalys R."/>
            <person name="Henrissat B."/>
            <person name="Grigoriev I.V."/>
            <person name="Hibbett D."/>
            <person name="Nagy L.G."/>
            <person name="Martin F.M."/>
        </authorList>
    </citation>
    <scope>NUCLEOTIDE SEQUENCE</scope>
    <source>
        <strain evidence="1">BED1</strain>
    </source>
</reference>
<organism evidence="1 2">
    <name type="scientific">Boletus edulis BED1</name>
    <dbReference type="NCBI Taxonomy" id="1328754"/>
    <lineage>
        <taxon>Eukaryota</taxon>
        <taxon>Fungi</taxon>
        <taxon>Dikarya</taxon>
        <taxon>Basidiomycota</taxon>
        <taxon>Agaricomycotina</taxon>
        <taxon>Agaricomycetes</taxon>
        <taxon>Agaricomycetidae</taxon>
        <taxon>Boletales</taxon>
        <taxon>Boletineae</taxon>
        <taxon>Boletaceae</taxon>
        <taxon>Boletoideae</taxon>
        <taxon>Boletus</taxon>
    </lineage>
</organism>
<evidence type="ECO:0000313" key="1">
    <source>
        <dbReference type="EMBL" id="KAF8419375.1"/>
    </source>
</evidence>
<proteinExistence type="predicted"/>
<accession>A0AAD4BCV0</accession>
<reference evidence="1" key="2">
    <citation type="journal article" date="2020" name="Nat. Commun.">
        <title>Large-scale genome sequencing of mycorrhizal fungi provides insights into the early evolution of symbiotic traits.</title>
        <authorList>
            <person name="Miyauchi S."/>
            <person name="Kiss E."/>
            <person name="Kuo A."/>
            <person name="Drula E."/>
            <person name="Kohler A."/>
            <person name="Sanchez-Garcia M."/>
            <person name="Morin E."/>
            <person name="Andreopoulos B."/>
            <person name="Barry K.W."/>
            <person name="Bonito G."/>
            <person name="Buee M."/>
            <person name="Carver A."/>
            <person name="Chen C."/>
            <person name="Cichocki N."/>
            <person name="Clum A."/>
            <person name="Culley D."/>
            <person name="Crous P.W."/>
            <person name="Fauchery L."/>
            <person name="Girlanda M."/>
            <person name="Hayes R.D."/>
            <person name="Keri Z."/>
            <person name="LaButti K."/>
            <person name="Lipzen A."/>
            <person name="Lombard V."/>
            <person name="Magnuson J."/>
            <person name="Maillard F."/>
            <person name="Murat C."/>
            <person name="Nolan M."/>
            <person name="Ohm R.A."/>
            <person name="Pangilinan J."/>
            <person name="Pereira M.F."/>
            <person name="Perotto S."/>
            <person name="Peter M."/>
            <person name="Pfister S."/>
            <person name="Riley R."/>
            <person name="Sitrit Y."/>
            <person name="Stielow J.B."/>
            <person name="Szollosi G."/>
            <person name="Zifcakova L."/>
            <person name="Stursova M."/>
            <person name="Spatafora J.W."/>
            <person name="Tedersoo L."/>
            <person name="Vaario L.M."/>
            <person name="Yamada A."/>
            <person name="Yan M."/>
            <person name="Wang P."/>
            <person name="Xu J."/>
            <person name="Bruns T."/>
            <person name="Baldrian P."/>
            <person name="Vilgalys R."/>
            <person name="Dunand C."/>
            <person name="Henrissat B."/>
            <person name="Grigoriev I.V."/>
            <person name="Hibbett D."/>
            <person name="Nagy L.G."/>
            <person name="Martin F.M."/>
        </authorList>
    </citation>
    <scope>NUCLEOTIDE SEQUENCE</scope>
    <source>
        <strain evidence="1">BED1</strain>
    </source>
</reference>
<dbReference type="Proteomes" id="UP001194468">
    <property type="component" value="Unassembled WGS sequence"/>
</dbReference>
<evidence type="ECO:0000313" key="2">
    <source>
        <dbReference type="Proteomes" id="UP001194468"/>
    </source>
</evidence>
<protein>
    <submittedName>
        <fullName evidence="1">Uncharacterized protein</fullName>
    </submittedName>
</protein>